<evidence type="ECO:0000256" key="1">
    <source>
        <dbReference type="SAM" id="Phobius"/>
    </source>
</evidence>
<dbReference type="EMBL" id="HACA01010076">
    <property type="protein sequence ID" value="CDW27437.1"/>
    <property type="molecule type" value="Transcribed_RNA"/>
</dbReference>
<sequence length="39" mass="4635">MSVLVKTDPLDKLRPGLGWLLYEFISIPFLYPIYTRFKC</sequence>
<reference evidence="2" key="1">
    <citation type="submission" date="2014-05" db="EMBL/GenBank/DDBJ databases">
        <authorList>
            <person name="Chronopoulou M."/>
        </authorList>
    </citation>
    <scope>NUCLEOTIDE SEQUENCE</scope>
    <source>
        <tissue evidence="2">Whole organism</tissue>
    </source>
</reference>
<evidence type="ECO:0000313" key="2">
    <source>
        <dbReference type="EMBL" id="CDW27437.1"/>
    </source>
</evidence>
<name>A0A0K2TP77_LEPSM</name>
<keyword evidence="1" id="KW-0472">Membrane</keyword>
<keyword evidence="1" id="KW-1133">Transmembrane helix</keyword>
<feature type="transmembrane region" description="Helical" evidence="1">
    <location>
        <begin position="16"/>
        <end position="34"/>
    </location>
</feature>
<dbReference type="AlphaFoldDB" id="A0A0K2TP77"/>
<organism evidence="2">
    <name type="scientific">Lepeophtheirus salmonis</name>
    <name type="common">Salmon louse</name>
    <name type="synonym">Caligus salmonis</name>
    <dbReference type="NCBI Taxonomy" id="72036"/>
    <lineage>
        <taxon>Eukaryota</taxon>
        <taxon>Metazoa</taxon>
        <taxon>Ecdysozoa</taxon>
        <taxon>Arthropoda</taxon>
        <taxon>Crustacea</taxon>
        <taxon>Multicrustacea</taxon>
        <taxon>Hexanauplia</taxon>
        <taxon>Copepoda</taxon>
        <taxon>Siphonostomatoida</taxon>
        <taxon>Caligidae</taxon>
        <taxon>Lepeophtheirus</taxon>
    </lineage>
</organism>
<proteinExistence type="predicted"/>
<keyword evidence="1" id="KW-0812">Transmembrane</keyword>
<protein>
    <submittedName>
        <fullName evidence="2">Uncharacterized protein</fullName>
    </submittedName>
</protein>
<accession>A0A0K2TP77</accession>